<evidence type="ECO:0000313" key="2">
    <source>
        <dbReference type="Proteomes" id="UP000324222"/>
    </source>
</evidence>
<dbReference type="AlphaFoldDB" id="A0A5B7GUH4"/>
<accession>A0A5B7GUH4</accession>
<sequence>METRGYTVLRINLPGCERLSSSFGAFLASRLDAREKSLHRWGEKGRADSRCIIVLWFCGGVLRQCVVVRQRAEHD</sequence>
<proteinExistence type="predicted"/>
<evidence type="ECO:0000313" key="1">
    <source>
        <dbReference type="EMBL" id="MPC62482.1"/>
    </source>
</evidence>
<comment type="caution">
    <text evidence="1">The sequence shown here is derived from an EMBL/GenBank/DDBJ whole genome shotgun (WGS) entry which is preliminary data.</text>
</comment>
<dbReference type="Proteomes" id="UP000324222">
    <property type="component" value="Unassembled WGS sequence"/>
</dbReference>
<protein>
    <submittedName>
        <fullName evidence="1">Uncharacterized protein</fullName>
    </submittedName>
</protein>
<name>A0A5B7GUH4_PORTR</name>
<organism evidence="1 2">
    <name type="scientific">Portunus trituberculatus</name>
    <name type="common">Swimming crab</name>
    <name type="synonym">Neptunus trituberculatus</name>
    <dbReference type="NCBI Taxonomy" id="210409"/>
    <lineage>
        <taxon>Eukaryota</taxon>
        <taxon>Metazoa</taxon>
        <taxon>Ecdysozoa</taxon>
        <taxon>Arthropoda</taxon>
        <taxon>Crustacea</taxon>
        <taxon>Multicrustacea</taxon>
        <taxon>Malacostraca</taxon>
        <taxon>Eumalacostraca</taxon>
        <taxon>Eucarida</taxon>
        <taxon>Decapoda</taxon>
        <taxon>Pleocyemata</taxon>
        <taxon>Brachyura</taxon>
        <taxon>Eubrachyura</taxon>
        <taxon>Portunoidea</taxon>
        <taxon>Portunidae</taxon>
        <taxon>Portuninae</taxon>
        <taxon>Portunus</taxon>
    </lineage>
</organism>
<gene>
    <name evidence="1" type="ORF">E2C01_056567</name>
</gene>
<dbReference type="EMBL" id="VSRR010019734">
    <property type="protein sequence ID" value="MPC62482.1"/>
    <property type="molecule type" value="Genomic_DNA"/>
</dbReference>
<keyword evidence="2" id="KW-1185">Reference proteome</keyword>
<reference evidence="1 2" key="1">
    <citation type="submission" date="2019-05" db="EMBL/GenBank/DDBJ databases">
        <title>Another draft genome of Portunus trituberculatus and its Hox gene families provides insights of decapod evolution.</title>
        <authorList>
            <person name="Jeong J.-H."/>
            <person name="Song I."/>
            <person name="Kim S."/>
            <person name="Choi T."/>
            <person name="Kim D."/>
            <person name="Ryu S."/>
            <person name="Kim W."/>
        </authorList>
    </citation>
    <scope>NUCLEOTIDE SEQUENCE [LARGE SCALE GENOMIC DNA]</scope>
    <source>
        <tissue evidence="1">Muscle</tissue>
    </source>
</reference>